<dbReference type="Gene3D" id="3.40.50.10610">
    <property type="entry name" value="ABC-type transport auxiliary lipoprotein component"/>
    <property type="match status" value="1"/>
</dbReference>
<evidence type="ECO:0000313" key="1">
    <source>
        <dbReference type="EMBL" id="EFK96891.1"/>
    </source>
</evidence>
<sequence>MDYYTLEYDTPKLTGLNALPFIIKIDRFYASPLYNSEKMRYRKSDFQTDEYNYHRWETNPAQLIAYFLYRDIKQSGIFKAVFSHDTGFAATHSISGTIDELYEDDRGKHGKRFFLLI</sequence>
<dbReference type="AlphaFoldDB" id="D9PHR8"/>
<organism evidence="1">
    <name type="scientific">sediment metagenome</name>
    <dbReference type="NCBI Taxonomy" id="749907"/>
    <lineage>
        <taxon>unclassified sequences</taxon>
        <taxon>metagenomes</taxon>
        <taxon>ecological metagenomes</taxon>
    </lineage>
</organism>
<proteinExistence type="predicted"/>
<reference evidence="1" key="2">
    <citation type="journal article" date="2011" name="Microb. Ecol.">
        <title>Taxonomic and Functional Metagenomic Profiling of the Microbial Community in the Anoxic Sediment of a Sub-saline Shallow Lake (Laguna de Carrizo, Central Spain).</title>
        <authorList>
            <person name="Ferrer M."/>
            <person name="Guazzaroni M.E."/>
            <person name="Richter M."/>
            <person name="Garcia-Salamanca A."/>
            <person name="Yarza P."/>
            <person name="Suarez-Suarez A."/>
            <person name="Solano J."/>
            <person name="Alcaide M."/>
            <person name="van Dillewijn P."/>
            <person name="Molina-Henares M.A."/>
            <person name="Lopez-Cortes N."/>
            <person name="Al-Ramahi Y."/>
            <person name="Guerrero C."/>
            <person name="Acosta A."/>
            <person name="de Eugenio L.I."/>
            <person name="Martinez V."/>
            <person name="Marques S."/>
            <person name="Rojo F."/>
            <person name="Santero E."/>
            <person name="Genilloud O."/>
            <person name="Perez-Perez J."/>
            <person name="Rossello-Mora R."/>
            <person name="Ramos J.L."/>
        </authorList>
    </citation>
    <scope>NUCLEOTIDE SEQUENCE</scope>
</reference>
<gene>
    <name evidence="1" type="ORF">LDC_1070</name>
</gene>
<dbReference type="SUPFAM" id="SSF159594">
    <property type="entry name" value="XCC0632-like"/>
    <property type="match status" value="1"/>
</dbReference>
<protein>
    <submittedName>
        <fullName evidence="1">ABC-type transport system auxiliary component-like protein</fullName>
    </submittedName>
</protein>
<comment type="caution">
    <text evidence="1">The sequence shown here is derived from an EMBL/GenBank/DDBJ whole genome shotgun (WGS) entry which is preliminary data.</text>
</comment>
<name>D9PHR8_9ZZZZ</name>
<accession>D9PHR8</accession>
<dbReference type="EMBL" id="ADZX01000390">
    <property type="protein sequence ID" value="EFK96891.1"/>
    <property type="molecule type" value="Genomic_DNA"/>
</dbReference>
<reference evidence="1" key="1">
    <citation type="submission" date="2010-07" db="EMBL/GenBank/DDBJ databases">
        <authorList>
            <consortium name="CONSOLIDER consortium CSD2007-00005"/>
            <person name="Guazzaroni M.-E."/>
            <person name="Richter M."/>
            <person name="Garcia-Salamanca A."/>
            <person name="Yarza P."/>
            <person name="Ferrer M."/>
        </authorList>
    </citation>
    <scope>NUCLEOTIDE SEQUENCE</scope>
</reference>